<dbReference type="PANTHER" id="PTHR43690:SF18">
    <property type="entry name" value="INSULIN-DEGRADING ENZYME-RELATED"/>
    <property type="match status" value="1"/>
</dbReference>
<dbReference type="InterPro" id="IPR011249">
    <property type="entry name" value="Metalloenz_LuxS/M16"/>
</dbReference>
<gene>
    <name evidence="11" type="ORF">E3P99_02841</name>
</gene>
<dbReference type="FunFam" id="3.30.830.10:FF:000003">
    <property type="entry name" value="Insulin-degrading enzyme"/>
    <property type="match status" value="1"/>
</dbReference>
<dbReference type="GO" id="GO:0051603">
    <property type="term" value="P:proteolysis involved in protein catabolic process"/>
    <property type="evidence" value="ECO:0007669"/>
    <property type="project" value="TreeGrafter"/>
</dbReference>
<dbReference type="GO" id="GO:0005739">
    <property type="term" value="C:mitochondrion"/>
    <property type="evidence" value="ECO:0007669"/>
    <property type="project" value="TreeGrafter"/>
</dbReference>
<reference evidence="11 12" key="1">
    <citation type="submission" date="2019-03" db="EMBL/GenBank/DDBJ databases">
        <title>Sequencing 23 genomes of Wallemia ichthyophaga.</title>
        <authorList>
            <person name="Gostincar C."/>
        </authorList>
    </citation>
    <scope>NUCLEOTIDE SEQUENCE [LARGE SCALE GENOMIC DNA]</scope>
    <source>
        <strain evidence="11 12">EXF-5753</strain>
    </source>
</reference>
<dbReference type="GO" id="GO:0005829">
    <property type="term" value="C:cytosol"/>
    <property type="evidence" value="ECO:0007669"/>
    <property type="project" value="TreeGrafter"/>
</dbReference>
<keyword evidence="5" id="KW-0862">Zinc</keyword>
<dbReference type="EMBL" id="SPNW01000044">
    <property type="protein sequence ID" value="TIA87999.1"/>
    <property type="molecule type" value="Genomic_DNA"/>
</dbReference>
<keyword evidence="2" id="KW-0645">Protease</keyword>
<name>A0A4T0FIK8_9BASI</name>
<dbReference type="FunFam" id="3.30.830.10:FF:000004">
    <property type="entry name" value="Putative insulin-degrading enzyme"/>
    <property type="match status" value="1"/>
</dbReference>
<dbReference type="GO" id="GO:0046872">
    <property type="term" value="F:metal ion binding"/>
    <property type="evidence" value="ECO:0007669"/>
    <property type="project" value="UniProtKB-KW"/>
</dbReference>
<keyword evidence="6" id="KW-0482">Metalloprotease</keyword>
<keyword evidence="12" id="KW-1185">Reference proteome</keyword>
<accession>A0A4T0FIK8</accession>
<dbReference type="GO" id="GO:0043171">
    <property type="term" value="P:peptide catabolic process"/>
    <property type="evidence" value="ECO:0007669"/>
    <property type="project" value="TreeGrafter"/>
</dbReference>
<evidence type="ECO:0000256" key="1">
    <source>
        <dbReference type="ARBA" id="ARBA00007261"/>
    </source>
</evidence>
<feature type="domain" description="Peptidase M16 C-terminal" evidence="8">
    <location>
        <begin position="199"/>
        <end position="365"/>
    </location>
</feature>
<dbReference type="Gene3D" id="3.30.830.10">
    <property type="entry name" value="Metalloenzyme, LuxS/M16 peptidase-like"/>
    <property type="match status" value="4"/>
</dbReference>
<dbReference type="InterPro" id="IPR054734">
    <property type="entry name" value="PqqF-like_C_4"/>
</dbReference>
<dbReference type="InterPro" id="IPR007863">
    <property type="entry name" value="Peptidase_M16_C"/>
</dbReference>
<evidence type="ECO:0000256" key="6">
    <source>
        <dbReference type="ARBA" id="ARBA00023049"/>
    </source>
</evidence>
<evidence type="ECO:0000259" key="9">
    <source>
        <dbReference type="Pfam" id="PF16187"/>
    </source>
</evidence>
<dbReference type="Pfam" id="PF05193">
    <property type="entry name" value="Peptidase_M16_C"/>
    <property type="match status" value="1"/>
</dbReference>
<dbReference type="InterPro" id="IPR011765">
    <property type="entry name" value="Pept_M16_N"/>
</dbReference>
<evidence type="ECO:0000256" key="4">
    <source>
        <dbReference type="ARBA" id="ARBA00022801"/>
    </source>
</evidence>
<dbReference type="Pfam" id="PF16187">
    <property type="entry name" value="Peptidase_M16_M"/>
    <property type="match status" value="1"/>
</dbReference>
<feature type="domain" description="Peptidase M16 N-terminal" evidence="7">
    <location>
        <begin position="39"/>
        <end position="174"/>
    </location>
</feature>
<evidence type="ECO:0000259" key="10">
    <source>
        <dbReference type="Pfam" id="PF22456"/>
    </source>
</evidence>
<dbReference type="Pfam" id="PF00675">
    <property type="entry name" value="Peptidase_M16"/>
    <property type="match status" value="1"/>
</dbReference>
<keyword evidence="3" id="KW-0479">Metal-binding</keyword>
<dbReference type="AlphaFoldDB" id="A0A4T0FIK8"/>
<dbReference type="SUPFAM" id="SSF63411">
    <property type="entry name" value="LuxS/MPP-like metallohydrolase"/>
    <property type="match status" value="4"/>
</dbReference>
<dbReference type="OrthoDB" id="952271at2759"/>
<dbReference type="GO" id="GO:0004222">
    <property type="term" value="F:metalloendopeptidase activity"/>
    <property type="evidence" value="ECO:0007669"/>
    <property type="project" value="TreeGrafter"/>
</dbReference>
<sequence>MATWKQKNGFQQFTKELEKSSNDKRNYRLIRLHNNLECLLINDKDTDKSSVAMDVKAGHLLDPKELQGLAHFNEHMLFLGTSKYPVENDYQDYLSKNSGYSNAYTDMIDTNYYFTCSTNALKGAVDRFSQFFIAPLFTQSCTQREVKAVDSENKKNLQSDLWRLFQLEKGLSNPPLSNFGTGNWDTLYAEPSLKGMDPREELIKWYETHYSSHLMKLCVFGKESLDELEQLAVENFSAIPQRDIPQPQFSSDVWPRDAYKSIIFAETIKDIRQLALTFTFPEQDAHYNTKPGNFLSHILGYEGKGSLCSYLKQLGYINSLSAGFGFSAPGFEFFKINLDLTSQGIGKWKECLVFIFNYIDMMKRFSDNPPEYLFKETQDLAAIAFRFKEQGQPEKVTSSVARLMQKPYDREHILSGSHVIREYDPQCIKQSLDALSLDNCRVMLAAKDPIEGVGELDQVEKWYGTKYRVDKLPEELLEKINNSSSPPEMHLPHPNDFIPTEFNVEKKDVTEPAVVPTLLRDTNTLRLWHKKDDQWWVPKAHVYVVMRSPAVLESAKASVTTRLFNEILLDEMNEYAYDAECAGFAYSVESTGDGILVHVKGYNDKLTTLLHQIVSTMKNLPIREERFNVIKERIERVYANFSMDAPLMHANVSTYSLTQKAFFTFEERLDAVKQITKGDVEQHAKNLLDRLHMELFVHGNVTDEAAVKISRDVEDVIQPSALSEEERQSLQSSLVPKGDHIYTKHVPNKAQVNSAIEYYNEVGDVADLDLRTKLSLFAQIAHEPAFDQLRTKEQLGYMVFSGVRKSIGAMGFRVLIQSERPPIYLEGRVEEFFNVTIKNLLEEMSEEEFEKSKNSLIEEKLEKPKNLNNEASRLWLELSGGYYDFHRRTNEVESIKKLTKQDIMDFFYTYIHQFSDKRNKLSTHLISQSIPDQYKDLNDASALRSSNIIYDDIASYKNKTVPSTHAHPVAPIAQPAMNN</sequence>
<dbReference type="FunFam" id="3.30.830.10:FF:000005">
    <property type="entry name" value="nardilysin isoform X1"/>
    <property type="match status" value="1"/>
</dbReference>
<dbReference type="PANTHER" id="PTHR43690">
    <property type="entry name" value="NARDILYSIN"/>
    <property type="match status" value="1"/>
</dbReference>
<evidence type="ECO:0000313" key="12">
    <source>
        <dbReference type="Proteomes" id="UP000310189"/>
    </source>
</evidence>
<organism evidence="11 12">
    <name type="scientific">Wallemia hederae</name>
    <dbReference type="NCBI Taxonomy" id="1540922"/>
    <lineage>
        <taxon>Eukaryota</taxon>
        <taxon>Fungi</taxon>
        <taxon>Dikarya</taxon>
        <taxon>Basidiomycota</taxon>
        <taxon>Wallemiomycotina</taxon>
        <taxon>Wallemiomycetes</taxon>
        <taxon>Wallemiales</taxon>
        <taxon>Wallemiaceae</taxon>
        <taxon>Wallemia</taxon>
    </lineage>
</organism>
<feature type="domain" description="Peptidase M16 middle/third" evidence="9">
    <location>
        <begin position="385"/>
        <end position="671"/>
    </location>
</feature>
<feature type="domain" description="Coenzyme PQQ synthesis protein F-like C-terminal lobe" evidence="10">
    <location>
        <begin position="776"/>
        <end position="875"/>
    </location>
</feature>
<evidence type="ECO:0000256" key="3">
    <source>
        <dbReference type="ARBA" id="ARBA00022723"/>
    </source>
</evidence>
<evidence type="ECO:0008006" key="13">
    <source>
        <dbReference type="Google" id="ProtNLM"/>
    </source>
</evidence>
<evidence type="ECO:0000256" key="5">
    <source>
        <dbReference type="ARBA" id="ARBA00022833"/>
    </source>
</evidence>
<dbReference type="Pfam" id="PF22456">
    <property type="entry name" value="PqqF-like_C_4"/>
    <property type="match status" value="1"/>
</dbReference>
<dbReference type="Proteomes" id="UP000310189">
    <property type="component" value="Unassembled WGS sequence"/>
</dbReference>
<dbReference type="InterPro" id="IPR050626">
    <property type="entry name" value="Peptidase_M16"/>
</dbReference>
<comment type="similarity">
    <text evidence="1">Belongs to the peptidase M16 family.</text>
</comment>
<dbReference type="InterPro" id="IPR032632">
    <property type="entry name" value="Peptidase_M16_M"/>
</dbReference>
<evidence type="ECO:0000259" key="7">
    <source>
        <dbReference type="Pfam" id="PF00675"/>
    </source>
</evidence>
<keyword evidence="4" id="KW-0378">Hydrolase</keyword>
<comment type="caution">
    <text evidence="11">The sequence shown here is derived from an EMBL/GenBank/DDBJ whole genome shotgun (WGS) entry which is preliminary data.</text>
</comment>
<proteinExistence type="inferred from homology"/>
<evidence type="ECO:0000259" key="8">
    <source>
        <dbReference type="Pfam" id="PF05193"/>
    </source>
</evidence>
<evidence type="ECO:0000256" key="2">
    <source>
        <dbReference type="ARBA" id="ARBA00022670"/>
    </source>
</evidence>
<protein>
    <recommendedName>
        <fullName evidence="13">Insulin-degrading enzyme</fullName>
    </recommendedName>
</protein>
<evidence type="ECO:0000313" key="11">
    <source>
        <dbReference type="EMBL" id="TIA87999.1"/>
    </source>
</evidence>